<evidence type="ECO:0000313" key="2">
    <source>
        <dbReference type="Proteomes" id="UP000578449"/>
    </source>
</evidence>
<proteinExistence type="predicted"/>
<gene>
    <name evidence="1" type="ORF">HNP84_004224</name>
</gene>
<comment type="caution">
    <text evidence="1">The sequence shown here is derived from an EMBL/GenBank/DDBJ whole genome shotgun (WGS) entry which is preliminary data.</text>
</comment>
<dbReference type="RefSeq" id="WP_185051386.1">
    <property type="nucleotide sequence ID" value="NZ_BAABIX010000007.1"/>
</dbReference>
<dbReference type="Proteomes" id="UP000578449">
    <property type="component" value="Unassembled WGS sequence"/>
</dbReference>
<dbReference type="EMBL" id="JACHGN010000008">
    <property type="protein sequence ID" value="MBB5134492.1"/>
    <property type="molecule type" value="Genomic_DNA"/>
</dbReference>
<sequence length="46" mass="4886">MRRPCAVLVFVEDRVACWTRRVASAMPRRPSVGDLGAAGATICPAA</sequence>
<reference evidence="1 2" key="1">
    <citation type="submission" date="2020-08" db="EMBL/GenBank/DDBJ databases">
        <title>Genomic Encyclopedia of Type Strains, Phase IV (KMG-IV): sequencing the most valuable type-strain genomes for metagenomic binning, comparative biology and taxonomic classification.</title>
        <authorList>
            <person name="Goeker M."/>
        </authorList>
    </citation>
    <scope>NUCLEOTIDE SEQUENCE [LARGE SCALE GENOMIC DNA]</scope>
    <source>
        <strain evidence="1 2">DSM 45615</strain>
    </source>
</reference>
<evidence type="ECO:0000313" key="1">
    <source>
        <dbReference type="EMBL" id="MBB5134492.1"/>
    </source>
</evidence>
<name>A0A840P567_9ACTN</name>
<keyword evidence="2" id="KW-1185">Reference proteome</keyword>
<dbReference type="AlphaFoldDB" id="A0A840P567"/>
<organism evidence="1 2">
    <name type="scientific">Thermocatellispora tengchongensis</name>
    <dbReference type="NCBI Taxonomy" id="1073253"/>
    <lineage>
        <taxon>Bacteria</taxon>
        <taxon>Bacillati</taxon>
        <taxon>Actinomycetota</taxon>
        <taxon>Actinomycetes</taxon>
        <taxon>Streptosporangiales</taxon>
        <taxon>Streptosporangiaceae</taxon>
        <taxon>Thermocatellispora</taxon>
    </lineage>
</organism>
<protein>
    <submittedName>
        <fullName evidence="1">Uncharacterized protein</fullName>
    </submittedName>
</protein>
<accession>A0A840P567</accession>